<evidence type="ECO:0000313" key="5">
    <source>
        <dbReference type="Proteomes" id="UP000269154"/>
    </source>
</evidence>
<dbReference type="PRINTS" id="PR00315">
    <property type="entry name" value="ELONGATNFCT"/>
</dbReference>
<protein>
    <recommendedName>
        <fullName evidence="3">Tr-type G domain-containing protein</fullName>
    </recommendedName>
</protein>
<evidence type="ECO:0000259" key="3">
    <source>
        <dbReference type="PROSITE" id="PS51722"/>
    </source>
</evidence>
<dbReference type="SUPFAM" id="SSF52540">
    <property type="entry name" value="P-loop containing nucleoside triphosphate hydrolases"/>
    <property type="match status" value="1"/>
</dbReference>
<evidence type="ECO:0000256" key="1">
    <source>
        <dbReference type="ARBA" id="ARBA00022741"/>
    </source>
</evidence>
<name>A0A3N6RM98_9CYAN</name>
<dbReference type="Gene3D" id="2.40.30.10">
    <property type="entry name" value="Translation factors"/>
    <property type="match status" value="2"/>
</dbReference>
<keyword evidence="2" id="KW-0342">GTP-binding</keyword>
<comment type="caution">
    <text evidence="4">The sequence shown here is derived from an EMBL/GenBank/DDBJ whole genome shotgun (WGS) entry which is preliminary data.</text>
</comment>
<dbReference type="RefSeq" id="WP_124154414.1">
    <property type="nucleotide sequence ID" value="NZ_CAWOLW010000179.1"/>
</dbReference>
<accession>A0A3N6RM98</accession>
<dbReference type="GO" id="GO:0005525">
    <property type="term" value="F:GTP binding"/>
    <property type="evidence" value="ECO:0007669"/>
    <property type="project" value="UniProtKB-KW"/>
</dbReference>
<dbReference type="SUPFAM" id="SSF50465">
    <property type="entry name" value="EF-Tu/eEF-1alpha/eIF2-gamma C-terminal domain"/>
    <property type="match status" value="1"/>
</dbReference>
<evidence type="ECO:0000313" key="4">
    <source>
        <dbReference type="EMBL" id="RQH49127.1"/>
    </source>
</evidence>
<dbReference type="AlphaFoldDB" id="A0A3N6RM98"/>
<dbReference type="InterPro" id="IPR009000">
    <property type="entry name" value="Transl_B-barrel_sf"/>
</dbReference>
<dbReference type="OrthoDB" id="9804504at2"/>
<dbReference type="InterPro" id="IPR050100">
    <property type="entry name" value="TRAFAC_GTPase_members"/>
</dbReference>
<dbReference type="SUPFAM" id="SSF50447">
    <property type="entry name" value="Translation proteins"/>
    <property type="match status" value="1"/>
</dbReference>
<dbReference type="GO" id="GO:0003924">
    <property type="term" value="F:GTPase activity"/>
    <property type="evidence" value="ECO:0007669"/>
    <property type="project" value="InterPro"/>
</dbReference>
<dbReference type="PANTHER" id="PTHR23115">
    <property type="entry name" value="TRANSLATION FACTOR"/>
    <property type="match status" value="1"/>
</dbReference>
<reference evidence="4 5" key="1">
    <citation type="journal article" date="2018" name="ACS Chem. Biol.">
        <title>Ketoreductase domain dysfunction expands chemodiversity: malyngamide biosynthesis in the cyanobacterium Okeania hirsuta.</title>
        <authorList>
            <person name="Moss N.A."/>
            <person name="Leao T."/>
            <person name="Rankin M."/>
            <person name="McCullough T.M."/>
            <person name="Qu P."/>
            <person name="Korobeynikov A."/>
            <person name="Smith J.L."/>
            <person name="Gerwick L."/>
            <person name="Gerwick W.H."/>
        </authorList>
    </citation>
    <scope>NUCLEOTIDE SEQUENCE [LARGE SCALE GENOMIC DNA]</scope>
    <source>
        <strain evidence="4 5">PAB10Feb10-1</strain>
    </source>
</reference>
<proteinExistence type="predicted"/>
<dbReference type="Pfam" id="PF22594">
    <property type="entry name" value="GTP-eEF1A_C"/>
    <property type="match status" value="1"/>
</dbReference>
<dbReference type="EMBL" id="RCBY01000026">
    <property type="protein sequence ID" value="RQH49127.1"/>
    <property type="molecule type" value="Genomic_DNA"/>
</dbReference>
<dbReference type="Proteomes" id="UP000269154">
    <property type="component" value="Unassembled WGS sequence"/>
</dbReference>
<feature type="domain" description="Tr-type G" evidence="3">
    <location>
        <begin position="1"/>
        <end position="214"/>
    </location>
</feature>
<keyword evidence="1" id="KW-0547">Nucleotide-binding</keyword>
<dbReference type="InterPro" id="IPR054696">
    <property type="entry name" value="GTP-eEF1A_C"/>
</dbReference>
<gene>
    <name evidence="4" type="ORF">D5R40_07035</name>
</gene>
<dbReference type="Pfam" id="PF00009">
    <property type="entry name" value="GTP_EFTU"/>
    <property type="match status" value="1"/>
</dbReference>
<dbReference type="PROSITE" id="PS51722">
    <property type="entry name" value="G_TR_2"/>
    <property type="match status" value="1"/>
</dbReference>
<dbReference type="InterPro" id="IPR027417">
    <property type="entry name" value="P-loop_NTPase"/>
</dbReference>
<dbReference type="InterPro" id="IPR000795">
    <property type="entry name" value="T_Tr_GTP-bd_dom"/>
</dbReference>
<dbReference type="InterPro" id="IPR009001">
    <property type="entry name" value="Transl_elong_EF1A/Init_IF2_C"/>
</dbReference>
<organism evidence="4 5">
    <name type="scientific">Okeania hirsuta</name>
    <dbReference type="NCBI Taxonomy" id="1458930"/>
    <lineage>
        <taxon>Bacteria</taxon>
        <taxon>Bacillati</taxon>
        <taxon>Cyanobacteriota</taxon>
        <taxon>Cyanophyceae</taxon>
        <taxon>Oscillatoriophycideae</taxon>
        <taxon>Oscillatoriales</taxon>
        <taxon>Microcoleaceae</taxon>
        <taxon>Okeania</taxon>
    </lineage>
</organism>
<dbReference type="Gene3D" id="3.40.50.300">
    <property type="entry name" value="P-loop containing nucleotide triphosphate hydrolases"/>
    <property type="match status" value="1"/>
</dbReference>
<sequence>MIYKCGSITKRQISTFEKESLEMGKGSSKYAWVMDRTPEERERGMTLEVNYWRIKTEKYFCHLIDVPHAIDQVISAASQADAAILMVDAKKGSFEAGYAMDGQTRQHAFILYCLGVKQLIVAVNQMDAVNYDQERYNEIVLEMSELLKKIGYNPKAIRFIPISGWTGENFLEPASNMSWYQGTHIEMMNRYGNLVRASFKTLFEAINTFLLPSDDSGPMRTCVSRVFQPGDDHNLQIGNGRFSFMGHVERGILKPGDEVVFYPTHTNSNPCTARITNLEISHEETTSAKKGNIVNFILDGISHANSPHVGDVMVHKSDSSIGRIRSFQAQVIVQSHCGSIEVGYQTTVLINSAQVVVRLTAIERQLDRRGRTIAENPAKIEEGDGAIVTFEVQEPLTAEPFKDCSGLGRLILMDGNKNSEGVANLIVGVIREVERV</sequence>
<evidence type="ECO:0000256" key="2">
    <source>
        <dbReference type="ARBA" id="ARBA00023134"/>
    </source>
</evidence>
<keyword evidence="5" id="KW-1185">Reference proteome</keyword>